<name>A0A4U0UDT4_9PEZI</name>
<dbReference type="AlphaFoldDB" id="A0A4U0UDT4"/>
<accession>A0A4U0UDT4</accession>
<feature type="region of interest" description="Disordered" evidence="1">
    <location>
        <begin position="88"/>
        <end position="120"/>
    </location>
</feature>
<protein>
    <submittedName>
        <fullName evidence="2">Uncharacterized protein</fullName>
    </submittedName>
</protein>
<proteinExistence type="predicted"/>
<feature type="region of interest" description="Disordered" evidence="1">
    <location>
        <begin position="245"/>
        <end position="276"/>
    </location>
</feature>
<gene>
    <name evidence="2" type="ORF">B0A50_00504</name>
</gene>
<feature type="compositionally biased region" description="Polar residues" evidence="1">
    <location>
        <begin position="40"/>
        <end position="49"/>
    </location>
</feature>
<sequence length="276" mass="30212">MESRRQWRRRLLQQPRSPVENFFRAPEVLDSLESIGIERPTSSSSTEALPTSPVLPRSAPVEDAADTQAGVVDHGLVKATGNSMAEDAANYYEQHGSKDQKTYDPTSIESGTEARSRPGDIGNYVGGIAVGFASARAPAPPDPIIEKYGDLQVNHSLSGTTTIREFARRFPGLRKDMAKYLRGEVAAGYLAETPSAPATSKLKLSEQERLAKEKDDAIDELAVLEHQKAVVGYGMDRTGVHMANSKRRKGFVDDENFEREVESEGEAPPEHDSDDN</sequence>
<feature type="region of interest" description="Disordered" evidence="1">
    <location>
        <begin position="1"/>
        <end position="21"/>
    </location>
</feature>
<feature type="region of interest" description="Disordered" evidence="1">
    <location>
        <begin position="35"/>
        <end position="69"/>
    </location>
</feature>
<evidence type="ECO:0000313" key="3">
    <source>
        <dbReference type="Proteomes" id="UP000308549"/>
    </source>
</evidence>
<organism evidence="2 3">
    <name type="scientific">Salinomyces thailandicus</name>
    <dbReference type="NCBI Taxonomy" id="706561"/>
    <lineage>
        <taxon>Eukaryota</taxon>
        <taxon>Fungi</taxon>
        <taxon>Dikarya</taxon>
        <taxon>Ascomycota</taxon>
        <taxon>Pezizomycotina</taxon>
        <taxon>Dothideomycetes</taxon>
        <taxon>Dothideomycetidae</taxon>
        <taxon>Mycosphaerellales</taxon>
        <taxon>Teratosphaeriaceae</taxon>
        <taxon>Salinomyces</taxon>
    </lineage>
</organism>
<feature type="compositionally biased region" description="Acidic residues" evidence="1">
    <location>
        <begin position="253"/>
        <end position="276"/>
    </location>
</feature>
<comment type="caution">
    <text evidence="2">The sequence shown here is derived from an EMBL/GenBank/DDBJ whole genome shotgun (WGS) entry which is preliminary data.</text>
</comment>
<dbReference type="EMBL" id="NAJL01000002">
    <property type="protein sequence ID" value="TKA33668.1"/>
    <property type="molecule type" value="Genomic_DNA"/>
</dbReference>
<feature type="compositionally biased region" description="Basic residues" evidence="1">
    <location>
        <begin position="1"/>
        <end position="11"/>
    </location>
</feature>
<reference evidence="2 3" key="1">
    <citation type="submission" date="2017-03" db="EMBL/GenBank/DDBJ databases">
        <title>Genomes of endolithic fungi from Antarctica.</title>
        <authorList>
            <person name="Coleine C."/>
            <person name="Masonjones S."/>
            <person name="Stajich J.E."/>
        </authorList>
    </citation>
    <scope>NUCLEOTIDE SEQUENCE [LARGE SCALE GENOMIC DNA]</scope>
    <source>
        <strain evidence="2 3">CCFEE 6315</strain>
    </source>
</reference>
<evidence type="ECO:0000313" key="2">
    <source>
        <dbReference type="EMBL" id="TKA33668.1"/>
    </source>
</evidence>
<keyword evidence="3" id="KW-1185">Reference proteome</keyword>
<dbReference type="Proteomes" id="UP000308549">
    <property type="component" value="Unassembled WGS sequence"/>
</dbReference>
<evidence type="ECO:0000256" key="1">
    <source>
        <dbReference type="SAM" id="MobiDB-lite"/>
    </source>
</evidence>